<dbReference type="RefSeq" id="XP_024688256.1">
    <property type="nucleotide sequence ID" value="XM_024831568.1"/>
</dbReference>
<organism evidence="1 2">
    <name type="scientific">Aspergillus novofumigatus (strain IBT 16806)</name>
    <dbReference type="NCBI Taxonomy" id="1392255"/>
    <lineage>
        <taxon>Eukaryota</taxon>
        <taxon>Fungi</taxon>
        <taxon>Dikarya</taxon>
        <taxon>Ascomycota</taxon>
        <taxon>Pezizomycotina</taxon>
        <taxon>Eurotiomycetes</taxon>
        <taxon>Eurotiomycetidae</taxon>
        <taxon>Eurotiales</taxon>
        <taxon>Aspergillaceae</taxon>
        <taxon>Aspergillus</taxon>
        <taxon>Aspergillus subgen. Fumigati</taxon>
    </lineage>
</organism>
<dbReference type="GeneID" id="36538905"/>
<dbReference type="OrthoDB" id="10436018at2759"/>
<dbReference type="EMBL" id="MSZS01000001">
    <property type="protein sequence ID" value="PKX99661.1"/>
    <property type="molecule type" value="Genomic_DNA"/>
</dbReference>
<dbReference type="VEuPathDB" id="FungiDB:P174DRAFT_509537"/>
<comment type="caution">
    <text evidence="1">The sequence shown here is derived from an EMBL/GenBank/DDBJ whole genome shotgun (WGS) entry which is preliminary data.</text>
</comment>
<dbReference type="Proteomes" id="UP000234474">
    <property type="component" value="Unassembled WGS sequence"/>
</dbReference>
<proteinExistence type="predicted"/>
<dbReference type="OMA" id="KSTHGAT"/>
<reference evidence="2" key="1">
    <citation type="journal article" date="2018" name="Proc. Natl. Acad. Sci. U.S.A.">
        <title>Linking secondary metabolites to gene clusters through genome sequencing of six diverse Aspergillus species.</title>
        <authorList>
            <person name="Kaerboelling I."/>
            <person name="Vesth T.C."/>
            <person name="Frisvad J.C."/>
            <person name="Nybo J.L."/>
            <person name="Theobald S."/>
            <person name="Kuo A."/>
            <person name="Bowyer P."/>
            <person name="Matsuda Y."/>
            <person name="Mondo S."/>
            <person name="Lyhne E.K."/>
            <person name="Kogle M.E."/>
            <person name="Clum A."/>
            <person name="Lipzen A."/>
            <person name="Salamov A."/>
            <person name="Ngan C.Y."/>
            <person name="Daum C."/>
            <person name="Chiniquy J."/>
            <person name="Barry K."/>
            <person name="LaButti K."/>
            <person name="Haridas S."/>
            <person name="Simmons B.A."/>
            <person name="Magnuson J.K."/>
            <person name="Mortensen U.H."/>
            <person name="Larsen T.O."/>
            <person name="Grigoriev I.V."/>
            <person name="Baker S.E."/>
            <person name="Andersen M.R."/>
        </authorList>
    </citation>
    <scope>NUCLEOTIDE SEQUENCE [LARGE SCALE GENOMIC DNA]</scope>
    <source>
        <strain evidence="2">IBT 16806</strain>
    </source>
</reference>
<name>A0A2I1CPX5_ASPN1</name>
<protein>
    <submittedName>
        <fullName evidence="1">Uncharacterized protein</fullName>
    </submittedName>
</protein>
<evidence type="ECO:0000313" key="2">
    <source>
        <dbReference type="Proteomes" id="UP000234474"/>
    </source>
</evidence>
<gene>
    <name evidence="1" type="ORF">P174DRAFT_509537</name>
</gene>
<sequence length="119" mass="13809">MQRPAGVPRPHRANPRSAEYRERITRMQAARLFFPPHLFVYDHTVNGMKAVIRYILDESDWSERKSTHGATVLSSTPFERMTVTQWLRHTLFRGRWSGIATKAASWEEGIRAICATRPE</sequence>
<accession>A0A2I1CPX5</accession>
<evidence type="ECO:0000313" key="1">
    <source>
        <dbReference type="EMBL" id="PKX99661.1"/>
    </source>
</evidence>
<dbReference type="AlphaFoldDB" id="A0A2I1CPX5"/>
<keyword evidence="2" id="KW-1185">Reference proteome</keyword>